<dbReference type="InterPro" id="IPR003439">
    <property type="entry name" value="ABC_transporter-like_ATP-bd"/>
</dbReference>
<comment type="caution">
    <text evidence="11">The sequence shown here is derived from an EMBL/GenBank/DDBJ whole genome shotgun (WGS) entry which is preliminary data.</text>
</comment>
<dbReference type="Pfam" id="PF00005">
    <property type="entry name" value="ABC_tran"/>
    <property type="match status" value="2"/>
</dbReference>
<dbReference type="PROSITE" id="PS50893">
    <property type="entry name" value="ABC_TRANSPORTER_2"/>
    <property type="match status" value="2"/>
</dbReference>
<feature type="transmembrane region" description="Helical" evidence="8">
    <location>
        <begin position="1102"/>
        <end position="1123"/>
    </location>
</feature>
<dbReference type="InterPro" id="IPR044726">
    <property type="entry name" value="ABCC_6TM_D2"/>
</dbReference>
<keyword evidence="12" id="KW-1185">Reference proteome</keyword>
<feature type="domain" description="ABC transporter" evidence="9">
    <location>
        <begin position="572"/>
        <end position="801"/>
    </location>
</feature>
<accession>A0A9P8UVZ1</accession>
<dbReference type="PROSITE" id="PS00211">
    <property type="entry name" value="ABC_TRANSPORTER_1"/>
    <property type="match status" value="1"/>
</dbReference>
<dbReference type="PROSITE" id="PS50929">
    <property type="entry name" value="ABC_TM1F"/>
    <property type="match status" value="2"/>
</dbReference>
<evidence type="ECO:0000256" key="2">
    <source>
        <dbReference type="ARBA" id="ARBA00022448"/>
    </source>
</evidence>
<dbReference type="InterPro" id="IPR044746">
    <property type="entry name" value="ABCC_6TM_D1"/>
</dbReference>
<feature type="transmembrane region" description="Helical" evidence="8">
    <location>
        <begin position="468"/>
        <end position="492"/>
    </location>
</feature>
<dbReference type="InterPro" id="IPR050173">
    <property type="entry name" value="ABC_transporter_C-like"/>
</dbReference>
<evidence type="ECO:0000259" key="10">
    <source>
        <dbReference type="PROSITE" id="PS50929"/>
    </source>
</evidence>
<dbReference type="GeneID" id="70138320"/>
<feature type="domain" description="ABC transmembrane type-1" evidence="10">
    <location>
        <begin position="255"/>
        <end position="531"/>
    </location>
</feature>
<keyword evidence="5" id="KW-0067">ATP-binding</keyword>
<evidence type="ECO:0000256" key="6">
    <source>
        <dbReference type="ARBA" id="ARBA00022989"/>
    </source>
</evidence>
<dbReference type="GO" id="GO:0005524">
    <property type="term" value="F:ATP binding"/>
    <property type="evidence" value="ECO:0007669"/>
    <property type="project" value="UniProtKB-KW"/>
</dbReference>
<dbReference type="FunFam" id="1.20.1560.10:FF:000066">
    <property type="entry name" value="ABC multidrug transporter (Eurofung)"/>
    <property type="match status" value="1"/>
</dbReference>
<feature type="transmembrane region" description="Helical" evidence="8">
    <location>
        <begin position="78"/>
        <end position="100"/>
    </location>
</feature>
<feature type="domain" description="ABC transmembrane type-1" evidence="10">
    <location>
        <begin position="854"/>
        <end position="1130"/>
    </location>
</feature>
<dbReference type="GO" id="GO:0016887">
    <property type="term" value="F:ATP hydrolysis activity"/>
    <property type="evidence" value="ECO:0007669"/>
    <property type="project" value="InterPro"/>
</dbReference>
<keyword evidence="3 8" id="KW-0812">Transmembrane</keyword>
<feature type="transmembrane region" description="Helical" evidence="8">
    <location>
        <begin position="15"/>
        <end position="35"/>
    </location>
</feature>
<dbReference type="Proteomes" id="UP000758603">
    <property type="component" value="Unassembled WGS sequence"/>
</dbReference>
<protein>
    <submittedName>
        <fullName evidence="11">ABC transporter</fullName>
    </submittedName>
</protein>
<keyword evidence="4" id="KW-0547">Nucleotide-binding</keyword>
<dbReference type="GO" id="GO:0140359">
    <property type="term" value="F:ABC-type transporter activity"/>
    <property type="evidence" value="ECO:0007669"/>
    <property type="project" value="InterPro"/>
</dbReference>
<feature type="transmembrane region" description="Helical" evidence="8">
    <location>
        <begin position="854"/>
        <end position="875"/>
    </location>
</feature>
<dbReference type="PANTHER" id="PTHR24223:SF345">
    <property type="entry name" value="ABC MULTIDRUG TRANSPORTER (EUROFUNG)"/>
    <property type="match status" value="1"/>
</dbReference>
<dbReference type="InterPro" id="IPR011527">
    <property type="entry name" value="ABC1_TM_dom"/>
</dbReference>
<evidence type="ECO:0000313" key="11">
    <source>
        <dbReference type="EMBL" id="KAH6659190.1"/>
    </source>
</evidence>
<feature type="transmembrane region" description="Helical" evidence="8">
    <location>
        <begin position="47"/>
        <end position="72"/>
    </location>
</feature>
<feature type="domain" description="ABC transporter" evidence="9">
    <location>
        <begin position="1170"/>
        <end position="1411"/>
    </location>
</feature>
<dbReference type="Gene3D" id="3.40.50.300">
    <property type="entry name" value="P-loop containing nucleotide triphosphate hydrolases"/>
    <property type="match status" value="2"/>
</dbReference>
<dbReference type="SUPFAM" id="SSF90123">
    <property type="entry name" value="ABC transporter transmembrane region"/>
    <property type="match status" value="2"/>
</dbReference>
<dbReference type="InterPro" id="IPR017871">
    <property type="entry name" value="ABC_transporter-like_CS"/>
</dbReference>
<dbReference type="GO" id="GO:0016020">
    <property type="term" value="C:membrane"/>
    <property type="evidence" value="ECO:0007669"/>
    <property type="project" value="UniProtKB-SubCell"/>
</dbReference>
<keyword evidence="7 8" id="KW-0472">Membrane</keyword>
<evidence type="ECO:0000256" key="3">
    <source>
        <dbReference type="ARBA" id="ARBA00022692"/>
    </source>
</evidence>
<evidence type="ECO:0000256" key="5">
    <source>
        <dbReference type="ARBA" id="ARBA00022840"/>
    </source>
</evidence>
<keyword evidence="6 8" id="KW-1133">Transmembrane helix</keyword>
<dbReference type="InterPro" id="IPR027417">
    <property type="entry name" value="P-loop_NTPase"/>
</dbReference>
<dbReference type="RefSeq" id="XP_045963321.1">
    <property type="nucleotide sequence ID" value="XM_046109429.1"/>
</dbReference>
<evidence type="ECO:0000256" key="4">
    <source>
        <dbReference type="ARBA" id="ARBA00022741"/>
    </source>
</evidence>
<sequence>MALLRRVSAEDEIQLVKLVTAVVFLLSLPFRLWAVRRLPPKVSSGSFGLFKAVIALLLPLYQILLVIEWFGWPGARGFVNAAAPITSVVAACGYWVLSLIEQKRSTKPSTPISLFLSANLICDLAELGLASRDTRRYVVATTTVLLDLVLLVVESLNKRKGLIESSTEESPEGSAGVLSRTFFWWINPILAIGYRKTLRDADVPSLDRALSSASLRRNAIMNWEKRGRPETSTTLPRVLLHTLLTPFLLVVPPRIFLTTFRYSQPLLIREAIRYLGAIHQQEVSVDSFNIIAAAVIIYVGLAISGAVYQHRLNRLTVMTRGVLVSLIHHKTLHAGSNTLSEGKVVTLMSNDVDSLIEAASMFHETWAQVVEVTIGIVLLASEVGWLWPLPLIFIFCCSRISQYVARHLRARQGAWNAATQDRISMTSTVLSAIKNIKMLGLQASATSYIDRLRRAEITTASKVRWMMFVYNASANALGIFAPVITLVLYAVVVKLQGRRLDAEAAFTTTAILGMVTHPANMVMTIVPRAIASFSSFERIQNFLVEPDLDDSRTKRESIPDRTTDLVPKQPAISFQQVLINSSTSKVLLQDVTFDVPHGSFFICAGPTASGKTTLAQAILGEIPASRGTISIASKRVGYCAQTVWLPSTTIKQAILSFSRTQEADDSWYAEVLRICCLQQDLDNMPDGDMTLVGSRGMSLSGGQRQRIALARALYARPAILLLDDTLSGLDGNTEGHIVDNLFGPDGFIRRLGMTVFLITNAAQHFNLADRILVLEEARIKEQGSWDELQSKQQQIEKLVSKSAAPYVAVNDRASTLKQPGIQNKSALQKKADRRSDGDSALYGYYVKSVGYGNLALLVACTASYSFFGMFPQYWLKLWTDSESTTTWFYATGYVLLTFMAWSTTNGLMWTTIMRMAPHSGLTLHSRLLIAIMRAPLSYFSSTETGEILNRFSQDMQLVDKQLAPALQSVLVQTFKLTVQFILLFLASKYMTISLPFCCIAVYIIQRVYLRTSRQLRLLELESRSAIFSDFLETVEGVTTIRAFQAQTKAEVDHLLHLDASQRPFYLLSCLQRWLKIVLDLLVAAIGVGVIALAVALRGSTRGSQIGLALNMILVVNATLLSLVQSWTNLEISLGAISRLKTLEEDVISEDDCMDNEESYTLKPWPEPGAVELHSITAAYNQNTVALQDFSLEAKPGQLVVLCGRTGRGKSSVLLSLLKMMNVRAGSIIVHGLNTRHAPVSVIRNKFFVTIPQDATLFNHASLRFNIDPSESFGNDTIKETLDRVQLLHHFCVQGNDHVDNTGSEQVQNDESNERLLGSILSSLPQLSAGQTQLLAVGRALLQARNIAESGYKPIILLDEATSSLDTDTERLILSIIREEFTAQGYTVIMVAHRLGAVKEIMREGIDKMVEM</sequence>
<evidence type="ECO:0000256" key="8">
    <source>
        <dbReference type="SAM" id="Phobius"/>
    </source>
</evidence>
<dbReference type="Gene3D" id="1.20.1560.10">
    <property type="entry name" value="ABC transporter type 1, transmembrane domain"/>
    <property type="match status" value="2"/>
</dbReference>
<feature type="transmembrane region" description="Helical" evidence="8">
    <location>
        <begin position="887"/>
        <end position="909"/>
    </location>
</feature>
<dbReference type="CDD" id="cd18580">
    <property type="entry name" value="ABC_6TM_ABCC_D2"/>
    <property type="match status" value="1"/>
</dbReference>
<evidence type="ECO:0000256" key="1">
    <source>
        <dbReference type="ARBA" id="ARBA00004141"/>
    </source>
</evidence>
<dbReference type="InterPro" id="IPR036640">
    <property type="entry name" value="ABC1_TM_sf"/>
</dbReference>
<feature type="transmembrane region" description="Helical" evidence="8">
    <location>
        <begin position="112"/>
        <end position="131"/>
    </location>
</feature>
<name>A0A9P8UVZ1_9PEZI</name>
<evidence type="ECO:0000313" key="12">
    <source>
        <dbReference type="Proteomes" id="UP000758603"/>
    </source>
</evidence>
<dbReference type="EMBL" id="JAGPXC010000001">
    <property type="protein sequence ID" value="KAH6659190.1"/>
    <property type="molecule type" value="Genomic_DNA"/>
</dbReference>
<keyword evidence="2" id="KW-0813">Transport</keyword>
<dbReference type="InterPro" id="IPR003593">
    <property type="entry name" value="AAA+_ATPase"/>
</dbReference>
<gene>
    <name evidence="11" type="ORF">BKA67DRAFT_7792</name>
</gene>
<dbReference type="Pfam" id="PF00664">
    <property type="entry name" value="ABC_membrane"/>
    <property type="match status" value="2"/>
</dbReference>
<dbReference type="PANTHER" id="PTHR24223">
    <property type="entry name" value="ATP-BINDING CASSETTE SUB-FAMILY C"/>
    <property type="match status" value="1"/>
</dbReference>
<dbReference type="CDD" id="cd18579">
    <property type="entry name" value="ABC_6TM_ABCC_D1"/>
    <property type="match status" value="1"/>
</dbReference>
<feature type="transmembrane region" description="Helical" evidence="8">
    <location>
        <begin position="504"/>
        <end position="526"/>
    </location>
</feature>
<dbReference type="SMART" id="SM00382">
    <property type="entry name" value="AAA"/>
    <property type="match status" value="2"/>
</dbReference>
<evidence type="ECO:0000256" key="7">
    <source>
        <dbReference type="ARBA" id="ARBA00023136"/>
    </source>
</evidence>
<organism evidence="11 12">
    <name type="scientific">Truncatella angustata</name>
    <dbReference type="NCBI Taxonomy" id="152316"/>
    <lineage>
        <taxon>Eukaryota</taxon>
        <taxon>Fungi</taxon>
        <taxon>Dikarya</taxon>
        <taxon>Ascomycota</taxon>
        <taxon>Pezizomycotina</taxon>
        <taxon>Sordariomycetes</taxon>
        <taxon>Xylariomycetidae</taxon>
        <taxon>Amphisphaeriales</taxon>
        <taxon>Sporocadaceae</taxon>
        <taxon>Truncatella</taxon>
    </lineage>
</organism>
<feature type="transmembrane region" description="Helical" evidence="8">
    <location>
        <begin position="238"/>
        <end position="257"/>
    </location>
</feature>
<evidence type="ECO:0000259" key="9">
    <source>
        <dbReference type="PROSITE" id="PS50893"/>
    </source>
</evidence>
<comment type="subcellular location">
    <subcellularLocation>
        <location evidence="1">Membrane</location>
        <topology evidence="1">Multi-pass membrane protein</topology>
    </subcellularLocation>
</comment>
<feature type="transmembrane region" description="Helical" evidence="8">
    <location>
        <begin position="288"/>
        <end position="308"/>
    </location>
</feature>
<feature type="transmembrane region" description="Helical" evidence="8">
    <location>
        <begin position="980"/>
        <end position="1004"/>
    </location>
</feature>
<feature type="transmembrane region" description="Helical" evidence="8">
    <location>
        <begin position="1076"/>
        <end position="1096"/>
    </location>
</feature>
<dbReference type="OrthoDB" id="4139357at2759"/>
<reference evidence="11" key="1">
    <citation type="journal article" date="2021" name="Nat. Commun.">
        <title>Genetic determinants of endophytism in the Arabidopsis root mycobiome.</title>
        <authorList>
            <person name="Mesny F."/>
            <person name="Miyauchi S."/>
            <person name="Thiergart T."/>
            <person name="Pickel B."/>
            <person name="Atanasova L."/>
            <person name="Karlsson M."/>
            <person name="Huettel B."/>
            <person name="Barry K.W."/>
            <person name="Haridas S."/>
            <person name="Chen C."/>
            <person name="Bauer D."/>
            <person name="Andreopoulos W."/>
            <person name="Pangilinan J."/>
            <person name="LaButti K."/>
            <person name="Riley R."/>
            <person name="Lipzen A."/>
            <person name="Clum A."/>
            <person name="Drula E."/>
            <person name="Henrissat B."/>
            <person name="Kohler A."/>
            <person name="Grigoriev I.V."/>
            <person name="Martin F.M."/>
            <person name="Hacquard S."/>
        </authorList>
    </citation>
    <scope>NUCLEOTIDE SEQUENCE</scope>
    <source>
        <strain evidence="11">MPI-SDFR-AT-0073</strain>
    </source>
</reference>
<proteinExistence type="predicted"/>
<dbReference type="SUPFAM" id="SSF52540">
    <property type="entry name" value="P-loop containing nucleoside triphosphate hydrolases"/>
    <property type="match status" value="2"/>
</dbReference>